<dbReference type="Pfam" id="PF11162">
    <property type="entry name" value="DUF2946"/>
    <property type="match status" value="1"/>
</dbReference>
<accession>A0A7Y9R568</accession>
<name>A0A7Y9R568_9BURK</name>
<evidence type="ECO:0000313" key="1">
    <source>
        <dbReference type="EMBL" id="NYG35390.1"/>
    </source>
</evidence>
<reference evidence="1 2" key="1">
    <citation type="submission" date="2020-07" db="EMBL/GenBank/DDBJ databases">
        <title>Genomic Encyclopedia of Archaeal and Bacterial Type Strains, Phase II (KMG-II): from individual species to whole genera.</title>
        <authorList>
            <person name="Goeker M."/>
        </authorList>
    </citation>
    <scope>NUCLEOTIDE SEQUENCE [LARGE SCALE GENOMIC DNA]</scope>
    <source>
        <strain evidence="1 2">DSM 21226</strain>
    </source>
</reference>
<gene>
    <name evidence="1" type="ORF">BDD16_004376</name>
</gene>
<dbReference type="EMBL" id="JACCFH010000001">
    <property type="protein sequence ID" value="NYG35390.1"/>
    <property type="molecule type" value="Genomic_DNA"/>
</dbReference>
<dbReference type="AlphaFoldDB" id="A0A7Y9R568"/>
<keyword evidence="2" id="KW-1185">Reference proteome</keyword>
<comment type="caution">
    <text evidence="1">The sequence shown here is derived from an EMBL/GenBank/DDBJ whole genome shotgun (WGS) entry which is preliminary data.</text>
</comment>
<evidence type="ECO:0008006" key="3">
    <source>
        <dbReference type="Google" id="ProtNLM"/>
    </source>
</evidence>
<proteinExistence type="predicted"/>
<dbReference type="RefSeq" id="WP_179635916.1">
    <property type="nucleotide sequence ID" value="NZ_JACCFH010000001.1"/>
</dbReference>
<dbReference type="Proteomes" id="UP000518288">
    <property type="component" value="Unassembled WGS sequence"/>
</dbReference>
<sequence length="129" mass="13377">MSLGRRSLMRLVWMALLAVLMVAAAPTVSRLLGAGDPARAAVLAEICSVGMASVAAPASEVPDPEFTGDGAHCPLCLSAAVAFAWPESDRRADHAPAAQHLRPAMEPLYLPGPAPVWRSAPPRAPPAHA</sequence>
<protein>
    <recommendedName>
        <fullName evidence="3">DUF2946 domain-containing protein</fullName>
    </recommendedName>
</protein>
<evidence type="ECO:0000313" key="2">
    <source>
        <dbReference type="Proteomes" id="UP000518288"/>
    </source>
</evidence>
<organism evidence="1 2">
    <name type="scientific">Sphaerotilus montanus</name>
    <dbReference type="NCBI Taxonomy" id="522889"/>
    <lineage>
        <taxon>Bacteria</taxon>
        <taxon>Pseudomonadati</taxon>
        <taxon>Pseudomonadota</taxon>
        <taxon>Betaproteobacteria</taxon>
        <taxon>Burkholderiales</taxon>
        <taxon>Sphaerotilaceae</taxon>
        <taxon>Sphaerotilus</taxon>
    </lineage>
</organism>
<dbReference type="InterPro" id="IPR021333">
    <property type="entry name" value="DUF2946"/>
</dbReference>